<evidence type="ECO:0000313" key="1">
    <source>
        <dbReference type="EMBL" id="MBU5628141.1"/>
    </source>
</evidence>
<dbReference type="RefSeq" id="WP_216633425.1">
    <property type="nucleotide sequence ID" value="NZ_JAHLQN010000001.1"/>
</dbReference>
<name>A0ABS6FCY7_9FIRM</name>
<reference evidence="1 2" key="1">
    <citation type="submission" date="2021-06" db="EMBL/GenBank/DDBJ databases">
        <authorList>
            <person name="Sun Q."/>
            <person name="Li D."/>
        </authorList>
    </citation>
    <scope>NUCLEOTIDE SEQUENCE [LARGE SCALE GENOMIC DNA]</scope>
    <source>
        <strain evidence="1 2">MSJ-2</strain>
    </source>
</reference>
<dbReference type="EMBL" id="JAHLQN010000001">
    <property type="protein sequence ID" value="MBU5628141.1"/>
    <property type="molecule type" value="Genomic_DNA"/>
</dbReference>
<comment type="caution">
    <text evidence="1">The sequence shown here is derived from an EMBL/GenBank/DDBJ whole genome shotgun (WGS) entry which is preliminary data.</text>
</comment>
<gene>
    <name evidence="1" type="ORF">KQI82_14610</name>
</gene>
<dbReference type="Proteomes" id="UP000787672">
    <property type="component" value="Unassembled WGS sequence"/>
</dbReference>
<sequence>MKNLPATEEMLAVAREDVPVKVGSGWNTSYRCRYSGFARSAVEGGILKVTLYDPDAMRLGGTLPVYEIFMEKEKQQFLTYDRAHDKWRTAKIDYLEWQAKGSNNVWISAVDDAQIRQYLVSDEKNVYRAILKFQRAVRDAELERRHRKETDPWDAELSQTPPLPKDWERWVNKVGIQENYIFYDYRKGGARYGYCTYCEKEVALKQRPYHNAVGKCPRCRHKITFKAKGKITDYLHSPTECAYLAQKCGDGFVIRQFQVSRQYRKEENTITSKTSSFEKQRIFYRADLSSHSYYWGWYKQRRTRWVEGIDEFVYTGMGYSYNEYCYQPGSIYGKTFSSIAPLLARTGLREYVRLCRGCVSPNWYLFAWGWFPRVEQICKANLPRLTTECLEDFGAVKSCIRQESETSLVKALALDTNRLSRLRTLNGGTIMLDWLQREKCSGRIIPDHVLRWLEQEKIHVSDIDFILNRMSEQQVCNYLQRQKSGTRDTLRQIISTWRDYLSMADKLGINTNDEIVYRVKLLRQRHDELVEQLRKRERDMEAAATARKYRKIAGICRLIKPKYEYTGEVYSIVVPSGVRDIMREGDALSHCVGKSDRYWERIEQQEAYILFLRKTAEIDKPYYTLEVEPNGTIRQKRTYFDRQNDDLKDAEMFLKEWQKVVSERLTESDREKAEKSKVLRLQEFEQLRQDDIRIHTGDLAGQRLVDVLVSDLMETAA</sequence>
<proteinExistence type="predicted"/>
<accession>A0ABS6FCY7</accession>
<organism evidence="1 2">
    <name type="scientific">Dysosmobacter acutus</name>
    <dbReference type="NCBI Taxonomy" id="2841504"/>
    <lineage>
        <taxon>Bacteria</taxon>
        <taxon>Bacillati</taxon>
        <taxon>Bacillota</taxon>
        <taxon>Clostridia</taxon>
        <taxon>Eubacteriales</taxon>
        <taxon>Oscillospiraceae</taxon>
        <taxon>Dysosmobacter</taxon>
    </lineage>
</organism>
<keyword evidence="2" id="KW-1185">Reference proteome</keyword>
<protein>
    <submittedName>
        <fullName evidence="1">PcfJ domain-containing protein</fullName>
    </submittedName>
</protein>
<evidence type="ECO:0000313" key="2">
    <source>
        <dbReference type="Proteomes" id="UP000787672"/>
    </source>
</evidence>
<dbReference type="Pfam" id="PF14284">
    <property type="entry name" value="PcfJ"/>
    <property type="match status" value="1"/>
</dbReference>
<dbReference type="InterPro" id="IPR025586">
    <property type="entry name" value="PcfJ"/>
</dbReference>